<organism evidence="1 2">
    <name type="scientific">Gordonia hydrophobica</name>
    <dbReference type="NCBI Taxonomy" id="40516"/>
    <lineage>
        <taxon>Bacteria</taxon>
        <taxon>Bacillati</taxon>
        <taxon>Actinomycetota</taxon>
        <taxon>Actinomycetes</taxon>
        <taxon>Mycobacteriales</taxon>
        <taxon>Gordoniaceae</taxon>
        <taxon>Gordonia</taxon>
    </lineage>
</organism>
<evidence type="ECO:0000313" key="2">
    <source>
        <dbReference type="Proteomes" id="UP001479933"/>
    </source>
</evidence>
<dbReference type="InterPro" id="IPR050155">
    <property type="entry name" value="HAD-like_hydrolase_sf"/>
</dbReference>
<gene>
    <name evidence="1" type="ORF">RVF87_15335</name>
</gene>
<dbReference type="InterPro" id="IPR023198">
    <property type="entry name" value="PGP-like_dom2"/>
</dbReference>
<dbReference type="Proteomes" id="UP001479933">
    <property type="component" value="Chromosome"/>
</dbReference>
<name>A0ABZ2TYJ4_9ACTN</name>
<dbReference type="SUPFAM" id="SSF56784">
    <property type="entry name" value="HAD-like"/>
    <property type="match status" value="1"/>
</dbReference>
<evidence type="ECO:0000313" key="1">
    <source>
        <dbReference type="EMBL" id="WYY06432.1"/>
    </source>
</evidence>
<dbReference type="Gene3D" id="3.40.50.1000">
    <property type="entry name" value="HAD superfamily/HAD-like"/>
    <property type="match status" value="1"/>
</dbReference>
<reference evidence="1 2" key="1">
    <citation type="journal article" date="2023" name="Virus Evol.">
        <title>Computational host range prediction-The good, the bad, and the ugly.</title>
        <authorList>
            <person name="Howell A.A."/>
            <person name="Versoza C.J."/>
            <person name="Pfeifer S.P."/>
        </authorList>
    </citation>
    <scope>NUCLEOTIDE SEQUENCE [LARGE SCALE GENOMIC DNA]</scope>
    <source>
        <strain evidence="1 2">1610/1b</strain>
    </source>
</reference>
<dbReference type="InterPro" id="IPR041492">
    <property type="entry name" value="HAD_2"/>
</dbReference>
<dbReference type="InterPro" id="IPR023214">
    <property type="entry name" value="HAD_sf"/>
</dbReference>
<dbReference type="PANTHER" id="PTHR43434">
    <property type="entry name" value="PHOSPHOGLYCOLATE PHOSPHATASE"/>
    <property type="match status" value="1"/>
</dbReference>
<sequence length="241" mass="25666">MNTVSLALDPATVLLFDLDGTITDSYDGITRSYLHAFAQIGAERPSTDALRGVVGPPLRESMGRFGLSEAQVTAAITAYRERYLTVGWLENRVFDGMADLLSDLATAGRTMAIATSKDQATARRIVNHFGLTEHFAVIAGAGDDGTRPTKADVIAHALGVLQSTGRPSQAVMIGDRSHDVEGAALHGIPTIGVRWGYARPGEIEGAQAHAWPSTAARPAMVATQTTWIVDSVQQLREELGV</sequence>
<keyword evidence="2" id="KW-1185">Reference proteome</keyword>
<dbReference type="EMBL" id="CP136137">
    <property type="protein sequence ID" value="WYY06432.1"/>
    <property type="molecule type" value="Genomic_DNA"/>
</dbReference>
<proteinExistence type="predicted"/>
<dbReference type="InterPro" id="IPR036412">
    <property type="entry name" value="HAD-like_sf"/>
</dbReference>
<dbReference type="Gene3D" id="1.10.150.240">
    <property type="entry name" value="Putative phosphatase, domain 2"/>
    <property type="match status" value="1"/>
</dbReference>
<dbReference type="RefSeq" id="WP_066163282.1">
    <property type="nucleotide sequence ID" value="NZ_CP136137.1"/>
</dbReference>
<dbReference type="Pfam" id="PF13419">
    <property type="entry name" value="HAD_2"/>
    <property type="match status" value="1"/>
</dbReference>
<dbReference type="PANTHER" id="PTHR43434:SF20">
    <property type="entry name" value="5'-NUCLEOTIDASE"/>
    <property type="match status" value="1"/>
</dbReference>
<accession>A0ABZ2TYJ4</accession>
<protein>
    <submittedName>
        <fullName evidence="1">HAD hydrolase-like protein</fullName>
    </submittedName>
</protein>